<dbReference type="Proteomes" id="UP001646141">
    <property type="component" value="Unassembled WGS sequence"/>
</dbReference>
<feature type="transmembrane region" description="Helical" evidence="1">
    <location>
        <begin position="167"/>
        <end position="186"/>
    </location>
</feature>
<keyword evidence="1" id="KW-1133">Transmembrane helix</keyword>
<keyword evidence="4" id="KW-1185">Reference proteome</keyword>
<dbReference type="PROSITE" id="PS50887">
    <property type="entry name" value="GGDEF"/>
    <property type="match status" value="1"/>
</dbReference>
<feature type="transmembrane region" description="Helical" evidence="1">
    <location>
        <begin position="67"/>
        <end position="87"/>
    </location>
</feature>
<dbReference type="InterPro" id="IPR000160">
    <property type="entry name" value="GGDEF_dom"/>
</dbReference>
<organism evidence="3 4">
    <name type="scientific">Leucobacter chromiireducens subsp. chromiireducens</name>
    <dbReference type="NCBI Taxonomy" id="660067"/>
    <lineage>
        <taxon>Bacteria</taxon>
        <taxon>Bacillati</taxon>
        <taxon>Actinomycetota</taxon>
        <taxon>Actinomycetes</taxon>
        <taxon>Micrococcales</taxon>
        <taxon>Microbacteriaceae</taxon>
        <taxon>Leucobacter</taxon>
    </lineage>
</organism>
<protein>
    <submittedName>
        <fullName evidence="3">GGDEF domain-containing protein</fullName>
    </submittedName>
</protein>
<evidence type="ECO:0000313" key="4">
    <source>
        <dbReference type="Proteomes" id="UP001646141"/>
    </source>
</evidence>
<gene>
    <name evidence="3" type="ORF">D3226_03830</name>
</gene>
<feature type="transmembrane region" description="Helical" evidence="1">
    <location>
        <begin position="93"/>
        <end position="113"/>
    </location>
</feature>
<dbReference type="CDD" id="cd01949">
    <property type="entry name" value="GGDEF"/>
    <property type="match status" value="1"/>
</dbReference>
<keyword evidence="1" id="KW-0472">Membrane</keyword>
<dbReference type="SMART" id="SM00267">
    <property type="entry name" value="GGDEF"/>
    <property type="match status" value="1"/>
</dbReference>
<evidence type="ECO:0000259" key="2">
    <source>
        <dbReference type="PROSITE" id="PS50887"/>
    </source>
</evidence>
<dbReference type="EMBL" id="QYAD01000001">
    <property type="protein sequence ID" value="MBL3689089.1"/>
    <property type="molecule type" value="Genomic_DNA"/>
</dbReference>
<comment type="caution">
    <text evidence="3">The sequence shown here is derived from an EMBL/GenBank/DDBJ whole genome shotgun (WGS) entry which is preliminary data.</text>
</comment>
<evidence type="ECO:0000313" key="3">
    <source>
        <dbReference type="EMBL" id="MBL3689089.1"/>
    </source>
</evidence>
<dbReference type="InterPro" id="IPR043128">
    <property type="entry name" value="Rev_trsase/Diguanyl_cyclase"/>
</dbReference>
<dbReference type="InterPro" id="IPR029787">
    <property type="entry name" value="Nucleotide_cyclase"/>
</dbReference>
<dbReference type="SUPFAM" id="SSF55073">
    <property type="entry name" value="Nucleotide cyclase"/>
    <property type="match status" value="1"/>
</dbReference>
<feature type="transmembrane region" description="Helical" evidence="1">
    <location>
        <begin position="125"/>
        <end position="147"/>
    </location>
</feature>
<proteinExistence type="predicted"/>
<dbReference type="NCBIfam" id="TIGR00254">
    <property type="entry name" value="GGDEF"/>
    <property type="match status" value="1"/>
</dbReference>
<evidence type="ECO:0000256" key="1">
    <source>
        <dbReference type="SAM" id="Phobius"/>
    </source>
</evidence>
<dbReference type="RefSeq" id="WP_202381051.1">
    <property type="nucleotide sequence ID" value="NZ_BAAAMA010000004.1"/>
</dbReference>
<feature type="domain" description="GGDEF" evidence="2">
    <location>
        <begin position="230"/>
        <end position="347"/>
    </location>
</feature>
<sequence>MSESGRITLPIGGDVSALERARLLAQAQWERFARWQTPFSIVSALIPLLLALVFLSDLLFPHPRLDASAVTLWLLVYLVAGVIPLVFGHRYPRWAGILMVALIEVWSSFFLVFVQHPHAEINALLELPVIALYVGWFYSGVVARMFMGLSVLRVGLSLIWNPDLGHGLGSPTIMIAYSVFIALFCFEGARAVRRQGQVQARTDSLTGALNRRGLLIAAEEFRQRARQAGEPVAVALIDFDDFRLLNEEGGHVAGDEALRENAEHWMRAVGMRGITGRSGGLVARLGGDEFVVVLRASRADAATQLCEMRKRAGHAWSFGLVAVGAAEDLDAAIQRADAELYRAKGGR</sequence>
<dbReference type="Pfam" id="PF00990">
    <property type="entry name" value="GGDEF"/>
    <property type="match status" value="1"/>
</dbReference>
<accession>A0ABS1SNM5</accession>
<dbReference type="Gene3D" id="3.30.70.270">
    <property type="match status" value="1"/>
</dbReference>
<feature type="transmembrane region" description="Helical" evidence="1">
    <location>
        <begin position="39"/>
        <end position="60"/>
    </location>
</feature>
<dbReference type="PANTHER" id="PTHR45138:SF9">
    <property type="entry name" value="DIGUANYLATE CYCLASE DGCM-RELATED"/>
    <property type="match status" value="1"/>
</dbReference>
<keyword evidence="1" id="KW-0812">Transmembrane</keyword>
<reference evidence="3 4" key="1">
    <citation type="submission" date="2018-09" db="EMBL/GenBank/DDBJ databases">
        <title>Comparative genomics of Leucobacter spp.</title>
        <authorList>
            <person name="Reis A.C."/>
            <person name="Kolvenbach B.A."/>
            <person name="Corvini P.F.X."/>
            <person name="Nunes O.C."/>
        </authorList>
    </citation>
    <scope>NUCLEOTIDE SEQUENCE [LARGE SCALE GENOMIC DNA]</scope>
    <source>
        <strain evidence="3 4">L-1</strain>
    </source>
</reference>
<dbReference type="InterPro" id="IPR050469">
    <property type="entry name" value="Diguanylate_Cyclase"/>
</dbReference>
<name>A0ABS1SNM5_9MICO</name>
<dbReference type="PANTHER" id="PTHR45138">
    <property type="entry name" value="REGULATORY COMPONENTS OF SENSORY TRANSDUCTION SYSTEM"/>
    <property type="match status" value="1"/>
</dbReference>